<evidence type="ECO:0000256" key="1">
    <source>
        <dbReference type="SAM" id="MobiDB-lite"/>
    </source>
</evidence>
<sequence length="159" mass="18147">MEPDNSVGRASGQEFDGLDSNLDMSFRRHSETPLSLSLSLKVECSKCHSPKPNRVNFEEKQRNINYLVTERDALLGREKKKGWVGGVKNKCTIFTLTRSSLERRNSVYAEGHDSRSIHSQDSNRFKIRGPTRGSPTRNTKTLRPRGRDKTVRSRQRVST</sequence>
<proteinExistence type="predicted"/>
<feature type="region of interest" description="Disordered" evidence="1">
    <location>
        <begin position="109"/>
        <end position="159"/>
    </location>
</feature>
<feature type="compositionally biased region" description="Basic and acidic residues" evidence="1">
    <location>
        <begin position="109"/>
        <end position="124"/>
    </location>
</feature>
<organism evidence="2 3">
    <name type="scientific">Elysia crispata</name>
    <name type="common">lettuce slug</name>
    <dbReference type="NCBI Taxonomy" id="231223"/>
    <lineage>
        <taxon>Eukaryota</taxon>
        <taxon>Metazoa</taxon>
        <taxon>Spiralia</taxon>
        <taxon>Lophotrochozoa</taxon>
        <taxon>Mollusca</taxon>
        <taxon>Gastropoda</taxon>
        <taxon>Heterobranchia</taxon>
        <taxon>Euthyneura</taxon>
        <taxon>Panpulmonata</taxon>
        <taxon>Sacoglossa</taxon>
        <taxon>Placobranchoidea</taxon>
        <taxon>Plakobranchidae</taxon>
        <taxon>Elysia</taxon>
    </lineage>
</organism>
<evidence type="ECO:0000313" key="2">
    <source>
        <dbReference type="EMBL" id="KAK3787309.1"/>
    </source>
</evidence>
<accession>A0AAE1AG38</accession>
<dbReference type="AlphaFoldDB" id="A0AAE1AG38"/>
<reference evidence="2" key="1">
    <citation type="journal article" date="2023" name="G3 (Bethesda)">
        <title>A reference genome for the long-term kleptoplast-retaining sea slug Elysia crispata morphotype clarki.</title>
        <authorList>
            <person name="Eastman K.E."/>
            <person name="Pendleton A.L."/>
            <person name="Shaikh M.A."/>
            <person name="Suttiyut T."/>
            <person name="Ogas R."/>
            <person name="Tomko P."/>
            <person name="Gavelis G."/>
            <person name="Widhalm J.R."/>
            <person name="Wisecaver J.H."/>
        </authorList>
    </citation>
    <scope>NUCLEOTIDE SEQUENCE</scope>
    <source>
        <strain evidence="2">ECLA1</strain>
    </source>
</reference>
<dbReference type="Proteomes" id="UP001283361">
    <property type="component" value="Unassembled WGS sequence"/>
</dbReference>
<name>A0AAE1AG38_9GAST</name>
<dbReference type="EMBL" id="JAWDGP010001872">
    <property type="protein sequence ID" value="KAK3787309.1"/>
    <property type="molecule type" value="Genomic_DNA"/>
</dbReference>
<comment type="caution">
    <text evidence="2">The sequence shown here is derived from an EMBL/GenBank/DDBJ whole genome shotgun (WGS) entry which is preliminary data.</text>
</comment>
<protein>
    <submittedName>
        <fullName evidence="2">Uncharacterized protein</fullName>
    </submittedName>
</protein>
<gene>
    <name evidence="2" type="ORF">RRG08_056030</name>
</gene>
<evidence type="ECO:0000313" key="3">
    <source>
        <dbReference type="Proteomes" id="UP001283361"/>
    </source>
</evidence>
<keyword evidence="3" id="KW-1185">Reference proteome</keyword>